<organism evidence="1 2">
    <name type="scientific">Desmospora profundinema</name>
    <dbReference type="NCBI Taxonomy" id="1571184"/>
    <lineage>
        <taxon>Bacteria</taxon>
        <taxon>Bacillati</taxon>
        <taxon>Bacillota</taxon>
        <taxon>Bacilli</taxon>
        <taxon>Bacillales</taxon>
        <taxon>Thermoactinomycetaceae</taxon>
        <taxon>Desmospora</taxon>
    </lineage>
</organism>
<comment type="caution">
    <text evidence="1">The sequence shown here is derived from an EMBL/GenBank/DDBJ whole genome shotgun (WGS) entry which is preliminary data.</text>
</comment>
<dbReference type="EMBL" id="JAVDQG010000005">
    <property type="protein sequence ID" value="MDR6226465.1"/>
    <property type="molecule type" value="Genomic_DNA"/>
</dbReference>
<gene>
    <name evidence="1" type="ORF">JOE21_002472</name>
</gene>
<evidence type="ECO:0000313" key="2">
    <source>
        <dbReference type="Proteomes" id="UP001185012"/>
    </source>
</evidence>
<proteinExistence type="predicted"/>
<reference evidence="1 2" key="1">
    <citation type="submission" date="2023-07" db="EMBL/GenBank/DDBJ databases">
        <title>Genomic Encyclopedia of Type Strains, Phase IV (KMG-IV): sequencing the most valuable type-strain genomes for metagenomic binning, comparative biology and taxonomic classification.</title>
        <authorList>
            <person name="Goeker M."/>
        </authorList>
    </citation>
    <scope>NUCLEOTIDE SEQUENCE [LARGE SCALE GENOMIC DNA]</scope>
    <source>
        <strain evidence="1 2">DSM 45903</strain>
    </source>
</reference>
<accession>A0ABU1IRU3</accession>
<sequence>MKHFAVTSDNEFFPAMRFLEKGLRKIKRLQRMVSRRKKGSNRRRKAVRLLANAYERVAINEKT</sequence>
<protein>
    <submittedName>
        <fullName evidence="1">Transposase</fullName>
    </submittedName>
</protein>
<dbReference type="Proteomes" id="UP001185012">
    <property type="component" value="Unassembled WGS sequence"/>
</dbReference>
<keyword evidence="2" id="KW-1185">Reference proteome</keyword>
<evidence type="ECO:0000313" key="1">
    <source>
        <dbReference type="EMBL" id="MDR6226465.1"/>
    </source>
</evidence>
<name>A0ABU1IRU3_9BACL</name>